<proteinExistence type="predicted"/>
<sequence>MKKVLLLAAVTATLALSSCSTVSNTASTEVVDTELVNRSTADLKVSDRKITYTFTPTSAHRRAGMKSMKAAAVAKALEADGDADVLVAPQFEIKKTRGLFLTKVKYITVKGYAGKYTNVHATTPGEADVVNTLNGDVSLRAVSNYYNS</sequence>
<accession>A0A4Q0U7P5</accession>
<comment type="caution">
    <text evidence="1">The sequence shown here is derived from an EMBL/GenBank/DDBJ whole genome shotgun (WGS) entry which is preliminary data.</text>
</comment>
<reference evidence="1" key="2">
    <citation type="submission" date="2021-09" db="EMBL/GenBank/DDBJ databases">
        <authorList>
            <person name="Gilroy R."/>
        </authorList>
    </citation>
    <scope>NUCLEOTIDE SEQUENCE</scope>
    <source>
        <strain evidence="1">4100</strain>
    </source>
</reference>
<dbReference type="AlphaFoldDB" id="A0A4Q0U7P5"/>
<dbReference type="EMBL" id="DYXT01000028">
    <property type="protein sequence ID" value="HJE39221.1"/>
    <property type="molecule type" value="Genomic_DNA"/>
</dbReference>
<reference evidence="1" key="1">
    <citation type="journal article" date="2021" name="PeerJ">
        <title>Extensive microbial diversity within the chicken gut microbiome revealed by metagenomics and culture.</title>
        <authorList>
            <person name="Gilroy R."/>
            <person name="Ravi A."/>
            <person name="Getino M."/>
            <person name="Pursley I."/>
            <person name="Horton D.L."/>
            <person name="Alikhan N.F."/>
            <person name="Baker D."/>
            <person name="Gharbi K."/>
            <person name="Hall N."/>
            <person name="Watson M."/>
            <person name="Adriaenssens E.M."/>
            <person name="Foster-Nyarko E."/>
            <person name="Jarju S."/>
            <person name="Secka A."/>
            <person name="Antonio M."/>
            <person name="Oren A."/>
            <person name="Chaudhuri R.R."/>
            <person name="La Ragione R."/>
            <person name="Hildebrand F."/>
            <person name="Pallen M.J."/>
        </authorList>
    </citation>
    <scope>NUCLEOTIDE SEQUENCE</scope>
    <source>
        <strain evidence="1">4100</strain>
    </source>
</reference>
<dbReference type="Proteomes" id="UP000711407">
    <property type="component" value="Unassembled WGS sequence"/>
</dbReference>
<evidence type="ECO:0000313" key="2">
    <source>
        <dbReference type="Proteomes" id="UP000711407"/>
    </source>
</evidence>
<evidence type="ECO:0000313" key="1">
    <source>
        <dbReference type="EMBL" id="HJE39221.1"/>
    </source>
</evidence>
<gene>
    <name evidence="1" type="ORF">K8V47_05625</name>
</gene>
<dbReference type="PROSITE" id="PS51257">
    <property type="entry name" value="PROKAR_LIPOPROTEIN"/>
    <property type="match status" value="1"/>
</dbReference>
<protein>
    <submittedName>
        <fullName evidence="1">Uncharacterized protein</fullName>
    </submittedName>
</protein>
<organism evidence="1 2">
    <name type="scientific">Candidatus Amulumruptor caecigallinarius</name>
    <dbReference type="NCBI Taxonomy" id="2109911"/>
    <lineage>
        <taxon>Bacteria</taxon>
        <taxon>Pseudomonadati</taxon>
        <taxon>Bacteroidota</taxon>
        <taxon>Bacteroidia</taxon>
        <taxon>Bacteroidales</taxon>
        <taxon>Muribaculaceae</taxon>
        <taxon>Candidatus Amulumruptor</taxon>
    </lineage>
</organism>
<name>A0A4Q0U7P5_9BACT</name>